<evidence type="ECO:0000256" key="5">
    <source>
        <dbReference type="ARBA" id="ARBA00023136"/>
    </source>
</evidence>
<dbReference type="InterPro" id="IPR046342">
    <property type="entry name" value="CBS_dom_sf"/>
</dbReference>
<evidence type="ECO:0000256" key="3">
    <source>
        <dbReference type="ARBA" id="ARBA00022737"/>
    </source>
</evidence>
<dbReference type="SUPFAM" id="SSF54631">
    <property type="entry name" value="CBS-domain pair"/>
    <property type="match status" value="1"/>
</dbReference>
<accession>A0A1F6PEX8</accession>
<feature type="domain" description="CBS" evidence="9">
    <location>
        <begin position="256"/>
        <end position="314"/>
    </location>
</feature>
<sequence length="316" mass="35745">MSYFIIIILVAFSSLFSGLTIGFFSLNRDDLKRRASLGDKKAQKIYSVRKRGYLLLCTLLIGNVAVNSVLSIFLGSLTTGVAAWITSTSLIVLFGEIIPQAIFARYALNLGARLVWIVKIFIFIFYPICWPLSWTLFYILGKEPGKIYSKQELVKIIEDHEDLGLSGIDADEEKIVRGALSFSEKQVKEIMTPIDKTQIINGADILNFDLLKKINQLGHSRFPVYAKNKKNIIGILYAKDIVGNINKNQSTVKEIMRLGIVTVSEDTRLDDLLNSFKKSRRHLYLVTNKDKEVRGIVTIEDVLEEIIGDEIIDEYD</sequence>
<dbReference type="InterPro" id="IPR045095">
    <property type="entry name" value="ACDP"/>
</dbReference>
<evidence type="ECO:0000256" key="6">
    <source>
        <dbReference type="PROSITE-ProRule" id="PRU00703"/>
    </source>
</evidence>
<dbReference type="InterPro" id="IPR000644">
    <property type="entry name" value="CBS_dom"/>
</dbReference>
<reference evidence="11 12" key="1">
    <citation type="journal article" date="2016" name="Nat. Commun.">
        <title>Thousands of microbial genomes shed light on interconnected biogeochemical processes in an aquifer system.</title>
        <authorList>
            <person name="Anantharaman K."/>
            <person name="Brown C.T."/>
            <person name="Hug L.A."/>
            <person name="Sharon I."/>
            <person name="Castelle C.J."/>
            <person name="Probst A.J."/>
            <person name="Thomas B.C."/>
            <person name="Singh A."/>
            <person name="Wilkins M.J."/>
            <person name="Karaoz U."/>
            <person name="Brodie E.L."/>
            <person name="Williams K.H."/>
            <person name="Hubbard S.S."/>
            <person name="Banfield J.F."/>
        </authorList>
    </citation>
    <scope>NUCLEOTIDE SEQUENCE [LARGE SCALE GENOMIC DNA]</scope>
</reference>
<dbReference type="PROSITE" id="PS51846">
    <property type="entry name" value="CNNM"/>
    <property type="match status" value="1"/>
</dbReference>
<dbReference type="Proteomes" id="UP000178254">
    <property type="component" value="Unassembled WGS sequence"/>
</dbReference>
<dbReference type="InterPro" id="IPR002550">
    <property type="entry name" value="CNNM"/>
</dbReference>
<protein>
    <recommendedName>
        <fullName evidence="13">CNNM transmembrane domain-containing protein</fullName>
    </recommendedName>
</protein>
<evidence type="ECO:0000313" key="11">
    <source>
        <dbReference type="EMBL" id="OGH94600.1"/>
    </source>
</evidence>
<evidence type="ECO:0000256" key="2">
    <source>
        <dbReference type="ARBA" id="ARBA00022692"/>
    </source>
</evidence>
<dbReference type="STRING" id="1798709.A2538_00385"/>
<dbReference type="AlphaFoldDB" id="A0A1F6PEX8"/>
<dbReference type="CDD" id="cd04590">
    <property type="entry name" value="CBS_pair_CorC_HlyC_assoc"/>
    <property type="match status" value="1"/>
</dbReference>
<dbReference type="EMBL" id="MFRE01000007">
    <property type="protein sequence ID" value="OGH94600.1"/>
    <property type="molecule type" value="Genomic_DNA"/>
</dbReference>
<dbReference type="Pfam" id="PF01595">
    <property type="entry name" value="CNNM"/>
    <property type="match status" value="1"/>
</dbReference>
<feature type="transmembrane region" description="Helical" evidence="8">
    <location>
        <begin position="6"/>
        <end position="26"/>
    </location>
</feature>
<evidence type="ECO:0000313" key="12">
    <source>
        <dbReference type="Proteomes" id="UP000178254"/>
    </source>
</evidence>
<evidence type="ECO:0000256" key="8">
    <source>
        <dbReference type="SAM" id="Phobius"/>
    </source>
</evidence>
<gene>
    <name evidence="11" type="ORF">A2538_00385</name>
</gene>
<dbReference type="PROSITE" id="PS51371">
    <property type="entry name" value="CBS"/>
    <property type="match status" value="1"/>
</dbReference>
<dbReference type="Pfam" id="PF00571">
    <property type="entry name" value="CBS"/>
    <property type="match status" value="2"/>
</dbReference>
<feature type="transmembrane region" description="Helical" evidence="8">
    <location>
        <begin position="53"/>
        <end position="75"/>
    </location>
</feature>
<evidence type="ECO:0000259" key="10">
    <source>
        <dbReference type="PROSITE" id="PS51846"/>
    </source>
</evidence>
<dbReference type="GO" id="GO:0010960">
    <property type="term" value="P:magnesium ion homeostasis"/>
    <property type="evidence" value="ECO:0007669"/>
    <property type="project" value="InterPro"/>
</dbReference>
<dbReference type="PANTHER" id="PTHR12064">
    <property type="entry name" value="METAL TRANSPORTER CNNM"/>
    <property type="match status" value="1"/>
</dbReference>
<name>A0A1F6PEX8_9BACT</name>
<evidence type="ECO:0000256" key="4">
    <source>
        <dbReference type="ARBA" id="ARBA00022989"/>
    </source>
</evidence>
<evidence type="ECO:0000256" key="1">
    <source>
        <dbReference type="ARBA" id="ARBA00004141"/>
    </source>
</evidence>
<comment type="subcellular location">
    <subcellularLocation>
        <location evidence="1">Membrane</location>
        <topology evidence="1">Multi-pass membrane protein</topology>
    </subcellularLocation>
</comment>
<feature type="domain" description="CNNM transmembrane" evidence="10">
    <location>
        <begin position="1"/>
        <end position="173"/>
    </location>
</feature>
<proteinExistence type="predicted"/>
<organism evidence="11 12">
    <name type="scientific">Candidatus Magasanikbacteria bacterium RIFOXYD2_FULL_41_14</name>
    <dbReference type="NCBI Taxonomy" id="1798709"/>
    <lineage>
        <taxon>Bacteria</taxon>
        <taxon>Candidatus Magasanikiibacteriota</taxon>
    </lineage>
</organism>
<keyword evidence="4 7" id="KW-1133">Transmembrane helix</keyword>
<dbReference type="SMART" id="SM00116">
    <property type="entry name" value="CBS"/>
    <property type="match status" value="2"/>
</dbReference>
<keyword evidence="6" id="KW-0129">CBS domain</keyword>
<evidence type="ECO:0000259" key="9">
    <source>
        <dbReference type="PROSITE" id="PS51371"/>
    </source>
</evidence>
<keyword evidence="5 7" id="KW-0472">Membrane</keyword>
<dbReference type="InterPro" id="IPR044751">
    <property type="entry name" value="Ion_transp-like_CBS"/>
</dbReference>
<dbReference type="PANTHER" id="PTHR12064:SF94">
    <property type="entry name" value="UNEXTENDED PROTEIN"/>
    <property type="match status" value="1"/>
</dbReference>
<feature type="transmembrane region" description="Helical" evidence="8">
    <location>
        <begin position="116"/>
        <end position="140"/>
    </location>
</feature>
<dbReference type="Gene3D" id="3.10.580.10">
    <property type="entry name" value="CBS-domain"/>
    <property type="match status" value="1"/>
</dbReference>
<comment type="caution">
    <text evidence="11">The sequence shown here is derived from an EMBL/GenBank/DDBJ whole genome shotgun (WGS) entry which is preliminary data.</text>
</comment>
<evidence type="ECO:0008006" key="13">
    <source>
        <dbReference type="Google" id="ProtNLM"/>
    </source>
</evidence>
<keyword evidence="2 7" id="KW-0812">Transmembrane</keyword>
<evidence type="ECO:0000256" key="7">
    <source>
        <dbReference type="PROSITE-ProRule" id="PRU01193"/>
    </source>
</evidence>
<dbReference type="GO" id="GO:0016020">
    <property type="term" value="C:membrane"/>
    <property type="evidence" value="ECO:0007669"/>
    <property type="project" value="UniProtKB-SubCell"/>
</dbReference>
<feature type="transmembrane region" description="Helical" evidence="8">
    <location>
        <begin position="81"/>
        <end position="104"/>
    </location>
</feature>
<keyword evidence="3" id="KW-0677">Repeat</keyword>